<protein>
    <submittedName>
        <fullName evidence="3">DgyrCDS10707</fullName>
    </submittedName>
</protein>
<dbReference type="Proteomes" id="UP000549394">
    <property type="component" value="Unassembled WGS sequence"/>
</dbReference>
<evidence type="ECO:0000259" key="1">
    <source>
        <dbReference type="Pfam" id="PF19036"/>
    </source>
</evidence>
<dbReference type="InterPro" id="IPR026069">
    <property type="entry name" value="Fuzzy"/>
</dbReference>
<dbReference type="Pfam" id="PF19037">
    <property type="entry name" value="Fuz_longin_2"/>
    <property type="match status" value="1"/>
</dbReference>
<evidence type="ECO:0000313" key="4">
    <source>
        <dbReference type="Proteomes" id="UP000549394"/>
    </source>
</evidence>
<feature type="domain" description="FUZ/MON1/HPS1 first Longin" evidence="1">
    <location>
        <begin position="8"/>
        <end position="135"/>
    </location>
</feature>
<evidence type="ECO:0000313" key="3">
    <source>
        <dbReference type="EMBL" id="CAD5122262.1"/>
    </source>
</evidence>
<dbReference type="PANTHER" id="PTHR13559">
    <property type="entry name" value="INTRACELLULAR TRAFFIC PROTEIN-RELATED"/>
    <property type="match status" value="1"/>
</dbReference>
<dbReference type="EMBL" id="CAJFCJ010000016">
    <property type="protein sequence ID" value="CAD5122262.1"/>
    <property type="molecule type" value="Genomic_DNA"/>
</dbReference>
<accession>A0A7I8W122</accession>
<dbReference type="PANTHER" id="PTHR13559:SF1">
    <property type="entry name" value="PROTEIN FUZZY HOMOLOG"/>
    <property type="match status" value="1"/>
</dbReference>
<dbReference type="InterPro" id="IPR043971">
    <property type="entry name" value="FUZ/MON1/HPS1_longin_2"/>
</dbReference>
<dbReference type="OrthoDB" id="74835at2759"/>
<evidence type="ECO:0000259" key="2">
    <source>
        <dbReference type="Pfam" id="PF19037"/>
    </source>
</evidence>
<dbReference type="GO" id="GO:0016192">
    <property type="term" value="P:vesicle-mediated transport"/>
    <property type="evidence" value="ECO:0007669"/>
    <property type="project" value="InterPro"/>
</dbReference>
<dbReference type="Pfam" id="PF19036">
    <property type="entry name" value="Fuz_longin_1"/>
    <property type="match status" value="1"/>
</dbReference>
<organism evidence="3 4">
    <name type="scientific">Dimorphilus gyrociliatus</name>
    <dbReference type="NCBI Taxonomy" id="2664684"/>
    <lineage>
        <taxon>Eukaryota</taxon>
        <taxon>Metazoa</taxon>
        <taxon>Spiralia</taxon>
        <taxon>Lophotrochozoa</taxon>
        <taxon>Annelida</taxon>
        <taxon>Polychaeta</taxon>
        <taxon>Polychaeta incertae sedis</taxon>
        <taxon>Dinophilidae</taxon>
        <taxon>Dimorphilus</taxon>
    </lineage>
</organism>
<dbReference type="InterPro" id="IPR043972">
    <property type="entry name" value="FUZ/MON1/HPS1_longin_1"/>
</dbReference>
<keyword evidence="4" id="KW-1185">Reference proteome</keyword>
<dbReference type="AlphaFoldDB" id="A0A7I8W122"/>
<feature type="domain" description="FUZ/MON1/HPS1 second Longin" evidence="2">
    <location>
        <begin position="175"/>
        <end position="268"/>
    </location>
</feature>
<gene>
    <name evidence="3" type="ORF">DGYR_LOCUS10089</name>
</gene>
<sequence length="300" mass="34146">MQERSEYNLFCFTKEGGIPLFSRLADQSMQAELSYFGVLNGIQIFNENHDVETIACEKGNYRIRWKSYLNRITMILCAKSNIKSINLIQYEERLLDLCFNSLILLFGQGEIEGLKSGANIEVFKKDVKLAFNLFDILLGRGSYHLLSSVCNAVDVGYCDSSILQDHLNAWAEGAKSPYGSIILKGCTIVTTDKWWKLSTLELTLINHFLLSSPASHCRDFPIFLPHSSPTVPHRLVTFELLKDIEVCLICGPSPSLLELQSMVERFWRAVYKPLRSCCLKEFIPITEKCASERNIMGYLF</sequence>
<comment type="caution">
    <text evidence="3">The sequence shown here is derived from an EMBL/GenBank/DDBJ whole genome shotgun (WGS) entry which is preliminary data.</text>
</comment>
<name>A0A7I8W122_9ANNE</name>
<reference evidence="3 4" key="1">
    <citation type="submission" date="2020-08" db="EMBL/GenBank/DDBJ databases">
        <authorList>
            <person name="Hejnol A."/>
        </authorList>
    </citation>
    <scope>NUCLEOTIDE SEQUENCE [LARGE SCALE GENOMIC DNA]</scope>
</reference>
<proteinExistence type="predicted"/>
<dbReference type="GO" id="GO:1905515">
    <property type="term" value="P:non-motile cilium assembly"/>
    <property type="evidence" value="ECO:0007669"/>
    <property type="project" value="TreeGrafter"/>
</dbReference>